<reference evidence="1" key="1">
    <citation type="submission" date="2014-09" db="EMBL/GenBank/DDBJ databases">
        <authorList>
            <person name="Probst J Alexander"/>
        </authorList>
    </citation>
    <scope>NUCLEOTIDE SEQUENCE</scope>
</reference>
<name>A0A098ECG0_9ZZZZ</name>
<organism evidence="1">
    <name type="scientific">groundwater metagenome</name>
    <dbReference type="NCBI Taxonomy" id="717931"/>
    <lineage>
        <taxon>unclassified sequences</taxon>
        <taxon>metagenomes</taxon>
        <taxon>ecological metagenomes</taxon>
    </lineage>
</organism>
<proteinExistence type="predicted"/>
<protein>
    <submittedName>
        <fullName evidence="1">Uncharacterized protein</fullName>
    </submittedName>
</protein>
<gene>
    <name evidence="1" type="ORF">MSIBF_A450004</name>
</gene>
<sequence>MTKLNYIKTIKIKIRGEKKMKNINKTKTGLFVLLFVCCINFVCAELPKEEPLWTIGEDYLVVENGNPSLFFLFDNTEIYVDLKNDGVWEFYTVQNAGVQFTPSIAGQSITYGDKVHTSKPVIYYRGGNRYDVVPPLGKWKSEYYAYGETWYAIVEENTTIYVDDNYDGTIDRNISAVPFTANSVAVNNFGRVFSDKPFYFWTSDNTGAQKGTDFYLPWNGMWRILVLENNTEIKIDKNNDGFYDGGTVTWNKGVVSDFTGLSFADGAHLRFSKPVVVFLINCQYYCCSYYSLPSSSMLGNDFWSLWSGDDSWYQLTGFFNNATGIAANTTYYADKVIENDLISNYNGTLISNQVTNTPVLGWIHIWGNMPFGCVYRYPYCYVYTIPQSSITSTTYGTQKYLGANEITEIYVRVFNPFANTTISNVNITVKIPSNFSLPNGNNLTLNIKKLYLRNDTVIENDTLVVTPTNTGSNYEFTITSVETSLLNSLDVMKYIDIRYQVVTPSEYGQYKFEPVHVDYTAETWNMPQ</sequence>
<dbReference type="EMBL" id="CCXY01000390">
    <property type="protein sequence ID" value="CEG13698.1"/>
    <property type="molecule type" value="Genomic_DNA"/>
</dbReference>
<accession>A0A098ECG0</accession>
<evidence type="ECO:0000313" key="1">
    <source>
        <dbReference type="EMBL" id="CEG13698.1"/>
    </source>
</evidence>
<dbReference type="AlphaFoldDB" id="A0A098ECG0"/>